<reference evidence="11" key="1">
    <citation type="submission" date="2020-05" db="EMBL/GenBank/DDBJ databases">
        <authorList>
            <person name="Chiriac C."/>
            <person name="Salcher M."/>
            <person name="Ghai R."/>
            <person name="Kavagutti S V."/>
        </authorList>
    </citation>
    <scope>NUCLEOTIDE SEQUENCE</scope>
</reference>
<evidence type="ECO:0000256" key="9">
    <source>
        <dbReference type="ARBA" id="ARBA00049534"/>
    </source>
</evidence>
<comment type="subunit">
    <text evidence="2">Heterodimer of HisH and HisF.</text>
</comment>
<evidence type="ECO:0000256" key="6">
    <source>
        <dbReference type="ARBA" id="ARBA00023102"/>
    </source>
</evidence>
<keyword evidence="6" id="KW-0368">Histidine biosynthesis</keyword>
<gene>
    <name evidence="11" type="ORF">UFOPK3522_01549</name>
    <name evidence="12" type="ORF">UFOPK4175_00867</name>
</gene>
<dbReference type="HAMAP" id="MF_00278">
    <property type="entry name" value="HisH"/>
    <property type="match status" value="1"/>
</dbReference>
<evidence type="ECO:0000313" key="12">
    <source>
        <dbReference type="EMBL" id="CAB5035926.1"/>
    </source>
</evidence>
<dbReference type="GO" id="GO:0000107">
    <property type="term" value="F:imidazoleglycerol-phosphate synthase activity"/>
    <property type="evidence" value="ECO:0007669"/>
    <property type="project" value="TreeGrafter"/>
</dbReference>
<dbReference type="InterPro" id="IPR017926">
    <property type="entry name" value="GATASE"/>
</dbReference>
<dbReference type="EMBL" id="CAESAO010000185">
    <property type="protein sequence ID" value="CAB4347042.1"/>
    <property type="molecule type" value="Genomic_DNA"/>
</dbReference>
<evidence type="ECO:0000259" key="10">
    <source>
        <dbReference type="Pfam" id="PF00117"/>
    </source>
</evidence>
<comment type="pathway">
    <text evidence="1">Amino-acid biosynthesis; L-histidine biosynthesis; L-histidine from 5-phospho-alpha-D-ribose 1-diphosphate: step 5/9.</text>
</comment>
<feature type="domain" description="Glutamine amidotransferase" evidence="10">
    <location>
        <begin position="7"/>
        <end position="200"/>
    </location>
</feature>
<evidence type="ECO:0000256" key="3">
    <source>
        <dbReference type="ARBA" id="ARBA00022605"/>
    </source>
</evidence>
<dbReference type="PANTHER" id="PTHR42701">
    <property type="entry name" value="IMIDAZOLE GLYCEROL PHOSPHATE SYNTHASE SUBUNIT HISH"/>
    <property type="match status" value="1"/>
</dbReference>
<organism evidence="11">
    <name type="scientific">freshwater metagenome</name>
    <dbReference type="NCBI Taxonomy" id="449393"/>
    <lineage>
        <taxon>unclassified sequences</taxon>
        <taxon>metagenomes</taxon>
        <taxon>ecological metagenomes</taxon>
    </lineage>
</organism>
<dbReference type="InterPro" id="IPR029062">
    <property type="entry name" value="Class_I_gatase-like"/>
</dbReference>
<keyword evidence="3" id="KW-0028">Amino-acid biosynthesis</keyword>
<dbReference type="AlphaFoldDB" id="A0A6J6A068"/>
<name>A0A6J6A068_9ZZZZ</name>
<evidence type="ECO:0000256" key="4">
    <source>
        <dbReference type="ARBA" id="ARBA00022801"/>
    </source>
</evidence>
<dbReference type="GO" id="GO:0000105">
    <property type="term" value="P:L-histidine biosynthetic process"/>
    <property type="evidence" value="ECO:0007669"/>
    <property type="project" value="UniProtKB-UniPathway"/>
</dbReference>
<keyword evidence="7" id="KW-0456">Lyase</keyword>
<sequence>MSGPLCIVDYGVGNRRSVEKALAKAGVNAVISGDPDVISNADGVVIPGVGAFPSAIQRMRSLGIDQAVAAAAAAGSPILGACLGMQLLFDHSEEHGGADGLGLIAGDVIKLDASGGKLPHIGWSDVSWARESSLTAGLPERTPFYHVHSYVVAPANTEVVVGWSEYGTRFASVVQQDNIYGVQFHPEKSSTDGLRMLSNFGAICSTVAR</sequence>
<dbReference type="PIRSF" id="PIRSF000495">
    <property type="entry name" value="Amidotransf_hisH"/>
    <property type="match status" value="1"/>
</dbReference>
<comment type="catalytic activity">
    <reaction evidence="8">
        <text>5-[(5-phospho-1-deoxy-D-ribulos-1-ylimino)methylamino]-1-(5-phospho-beta-D-ribosyl)imidazole-4-carboxamide + L-glutamine = D-erythro-1-(imidazol-4-yl)glycerol 3-phosphate + 5-amino-1-(5-phospho-beta-D-ribosyl)imidazole-4-carboxamide + L-glutamate + H(+)</text>
        <dbReference type="Rhea" id="RHEA:24793"/>
        <dbReference type="ChEBI" id="CHEBI:15378"/>
        <dbReference type="ChEBI" id="CHEBI:29985"/>
        <dbReference type="ChEBI" id="CHEBI:58278"/>
        <dbReference type="ChEBI" id="CHEBI:58359"/>
        <dbReference type="ChEBI" id="CHEBI:58475"/>
        <dbReference type="ChEBI" id="CHEBI:58525"/>
        <dbReference type="EC" id="4.3.2.10"/>
    </reaction>
</comment>
<evidence type="ECO:0000313" key="11">
    <source>
        <dbReference type="EMBL" id="CAB4347042.1"/>
    </source>
</evidence>
<keyword evidence="4" id="KW-0378">Hydrolase</keyword>
<evidence type="ECO:0000256" key="5">
    <source>
        <dbReference type="ARBA" id="ARBA00022962"/>
    </source>
</evidence>
<dbReference type="GO" id="GO:0016829">
    <property type="term" value="F:lyase activity"/>
    <property type="evidence" value="ECO:0007669"/>
    <property type="project" value="UniProtKB-KW"/>
</dbReference>
<dbReference type="PROSITE" id="PS51273">
    <property type="entry name" value="GATASE_TYPE_1"/>
    <property type="match status" value="1"/>
</dbReference>
<protein>
    <submittedName>
        <fullName evidence="11">Unannotated protein</fullName>
    </submittedName>
</protein>
<evidence type="ECO:0000256" key="1">
    <source>
        <dbReference type="ARBA" id="ARBA00005091"/>
    </source>
</evidence>
<evidence type="ECO:0000256" key="8">
    <source>
        <dbReference type="ARBA" id="ARBA00047838"/>
    </source>
</evidence>
<dbReference type="EMBL" id="CAFBPX010000152">
    <property type="protein sequence ID" value="CAB5035926.1"/>
    <property type="molecule type" value="Genomic_DNA"/>
</dbReference>
<dbReference type="Pfam" id="PF00117">
    <property type="entry name" value="GATase"/>
    <property type="match status" value="1"/>
</dbReference>
<comment type="catalytic activity">
    <reaction evidence="9">
        <text>L-glutamine + H2O = L-glutamate + NH4(+)</text>
        <dbReference type="Rhea" id="RHEA:15889"/>
        <dbReference type="ChEBI" id="CHEBI:15377"/>
        <dbReference type="ChEBI" id="CHEBI:28938"/>
        <dbReference type="ChEBI" id="CHEBI:29985"/>
        <dbReference type="ChEBI" id="CHEBI:58359"/>
        <dbReference type="EC" id="3.5.1.2"/>
    </reaction>
</comment>
<dbReference type="Gene3D" id="3.40.50.880">
    <property type="match status" value="1"/>
</dbReference>
<dbReference type="InterPro" id="IPR010139">
    <property type="entry name" value="Imidazole-glycPsynth_HisH"/>
</dbReference>
<dbReference type="GO" id="GO:0004359">
    <property type="term" value="F:glutaminase activity"/>
    <property type="evidence" value="ECO:0007669"/>
    <property type="project" value="UniProtKB-EC"/>
</dbReference>
<dbReference type="SUPFAM" id="SSF52317">
    <property type="entry name" value="Class I glutamine amidotransferase-like"/>
    <property type="match status" value="1"/>
</dbReference>
<accession>A0A6J6A068</accession>
<dbReference type="UniPathway" id="UPA00031">
    <property type="reaction ID" value="UER00010"/>
</dbReference>
<proteinExistence type="inferred from homology"/>
<dbReference type="NCBIfam" id="TIGR01855">
    <property type="entry name" value="IMP_synth_hisH"/>
    <property type="match status" value="1"/>
</dbReference>
<keyword evidence="5" id="KW-0315">Glutamine amidotransferase</keyword>
<dbReference type="PANTHER" id="PTHR42701:SF1">
    <property type="entry name" value="IMIDAZOLE GLYCEROL PHOSPHATE SYNTHASE SUBUNIT HISH"/>
    <property type="match status" value="1"/>
</dbReference>
<dbReference type="CDD" id="cd01748">
    <property type="entry name" value="GATase1_IGP_Synthase"/>
    <property type="match status" value="1"/>
</dbReference>
<evidence type="ECO:0000256" key="2">
    <source>
        <dbReference type="ARBA" id="ARBA00011152"/>
    </source>
</evidence>
<evidence type="ECO:0000256" key="7">
    <source>
        <dbReference type="ARBA" id="ARBA00023239"/>
    </source>
</evidence>